<accession>A0A1M5TJT2</accession>
<sequence>MTSCCQLCIAIMSIDVLQKRYGLSIPEIEGITSRLLSCKSLKVLQEIAPHLSLEQLYVVASHIAVSQFGERIEFIAPLLTVERAEMAEPLKEGWVQQRQQRIEQRQAEE</sequence>
<protein>
    <submittedName>
        <fullName evidence="1">Uncharacterized protein</fullName>
    </submittedName>
</protein>
<name>A0A1M5TJT2_9GAMM</name>
<keyword evidence="2" id="KW-1185">Reference proteome</keyword>
<evidence type="ECO:0000313" key="2">
    <source>
        <dbReference type="Proteomes" id="UP000184268"/>
    </source>
</evidence>
<organism evidence="1 2">
    <name type="scientific">Ferrimonas marina</name>
    <dbReference type="NCBI Taxonomy" id="299255"/>
    <lineage>
        <taxon>Bacteria</taxon>
        <taxon>Pseudomonadati</taxon>
        <taxon>Pseudomonadota</taxon>
        <taxon>Gammaproteobacteria</taxon>
        <taxon>Alteromonadales</taxon>
        <taxon>Ferrimonadaceae</taxon>
        <taxon>Ferrimonas</taxon>
    </lineage>
</organism>
<dbReference type="Proteomes" id="UP000184268">
    <property type="component" value="Unassembled WGS sequence"/>
</dbReference>
<gene>
    <name evidence="1" type="ORF">SAMN02745129_2171</name>
</gene>
<reference evidence="1 2" key="1">
    <citation type="submission" date="2016-11" db="EMBL/GenBank/DDBJ databases">
        <authorList>
            <person name="Jaros S."/>
            <person name="Januszkiewicz K."/>
            <person name="Wedrychowicz H."/>
        </authorList>
    </citation>
    <scope>NUCLEOTIDE SEQUENCE [LARGE SCALE GENOMIC DNA]</scope>
    <source>
        <strain evidence="1 2">DSM 16917</strain>
    </source>
</reference>
<dbReference type="STRING" id="299255.SAMN02745129_2171"/>
<dbReference type="EMBL" id="FQXG01000003">
    <property type="protein sequence ID" value="SHH50920.1"/>
    <property type="molecule type" value="Genomic_DNA"/>
</dbReference>
<evidence type="ECO:0000313" key="1">
    <source>
        <dbReference type="EMBL" id="SHH50920.1"/>
    </source>
</evidence>
<proteinExistence type="predicted"/>
<dbReference type="AlphaFoldDB" id="A0A1M5TJT2"/>